<reference evidence="1 2" key="1">
    <citation type="submission" date="2017-11" db="EMBL/GenBank/DDBJ databases">
        <title>De-novo sequencing of pomegranate (Punica granatum L.) genome.</title>
        <authorList>
            <person name="Akparov Z."/>
            <person name="Amiraslanov A."/>
            <person name="Hajiyeva S."/>
            <person name="Abbasov M."/>
            <person name="Kaur K."/>
            <person name="Hamwieh A."/>
            <person name="Solovyev V."/>
            <person name="Salamov A."/>
            <person name="Braich B."/>
            <person name="Kosarev P."/>
            <person name="Mahmoud A."/>
            <person name="Hajiyev E."/>
            <person name="Babayeva S."/>
            <person name="Izzatullayeva V."/>
            <person name="Mammadov A."/>
            <person name="Mammadov A."/>
            <person name="Sharifova S."/>
            <person name="Ojaghi J."/>
            <person name="Eynullazada K."/>
            <person name="Bayramov B."/>
            <person name="Abdulazimova A."/>
            <person name="Shahmuradov I."/>
        </authorList>
    </citation>
    <scope>NUCLEOTIDE SEQUENCE [LARGE SCALE GENOMIC DNA]</scope>
    <source>
        <strain evidence="2">cv. AG2017</strain>
        <tissue evidence="1">Leaf</tissue>
    </source>
</reference>
<accession>A0A2I0HSP1</accession>
<evidence type="ECO:0000313" key="1">
    <source>
        <dbReference type="EMBL" id="PKI34286.1"/>
    </source>
</evidence>
<proteinExistence type="predicted"/>
<evidence type="ECO:0000313" key="2">
    <source>
        <dbReference type="Proteomes" id="UP000233551"/>
    </source>
</evidence>
<dbReference type="Proteomes" id="UP000233551">
    <property type="component" value="Unassembled WGS sequence"/>
</dbReference>
<dbReference type="EMBL" id="PGOL01006022">
    <property type="protein sequence ID" value="PKI34286.1"/>
    <property type="molecule type" value="Genomic_DNA"/>
</dbReference>
<gene>
    <name evidence="1" type="ORF">CRG98_045337</name>
</gene>
<sequence length="152" mass="16191">MTNTPRSFSLLAVDLSPSVSKALGSITASDAYIYPSPASLFIVFVCASLFTPLSKVPFARDPVISLVLRAASASGSDRSHDDLSIEYGFGRSSASFRRGYGADYPPCGLEAEIVKFMCGLSLLRRCAGCRQDGGSTAYQLLTLVVHHLGHLP</sequence>
<comment type="caution">
    <text evidence="1">The sequence shown here is derived from an EMBL/GenBank/DDBJ whole genome shotgun (WGS) entry which is preliminary data.</text>
</comment>
<keyword evidence="2" id="KW-1185">Reference proteome</keyword>
<name>A0A2I0HSP1_PUNGR</name>
<dbReference type="AlphaFoldDB" id="A0A2I0HSP1"/>
<protein>
    <submittedName>
        <fullName evidence="1">Uncharacterized protein</fullName>
    </submittedName>
</protein>
<organism evidence="1 2">
    <name type="scientific">Punica granatum</name>
    <name type="common">Pomegranate</name>
    <dbReference type="NCBI Taxonomy" id="22663"/>
    <lineage>
        <taxon>Eukaryota</taxon>
        <taxon>Viridiplantae</taxon>
        <taxon>Streptophyta</taxon>
        <taxon>Embryophyta</taxon>
        <taxon>Tracheophyta</taxon>
        <taxon>Spermatophyta</taxon>
        <taxon>Magnoliopsida</taxon>
        <taxon>eudicotyledons</taxon>
        <taxon>Gunneridae</taxon>
        <taxon>Pentapetalae</taxon>
        <taxon>rosids</taxon>
        <taxon>malvids</taxon>
        <taxon>Myrtales</taxon>
        <taxon>Lythraceae</taxon>
        <taxon>Punica</taxon>
    </lineage>
</organism>